<sequence length="131" mass="14896">MELQIQISGSRAGEKRIVIWEGINSMTNQGKFANIVWIVRHLDSEDNLIDDPDINQDRRVITPISDNNLVTQQGVLIVPENFENDEDYQSALESGIPEYTFWMTAIQSTPLPAIIMQAAQILDSYNRFDKA</sequence>
<accession>A0A2T0WVE6</accession>
<dbReference type="EMBL" id="PVTR01000001">
    <property type="protein sequence ID" value="PRY90554.1"/>
    <property type="molecule type" value="Genomic_DNA"/>
</dbReference>
<comment type="caution">
    <text evidence="1">The sequence shown here is derived from an EMBL/GenBank/DDBJ whole genome shotgun (WGS) entry which is preliminary data.</text>
</comment>
<organism evidence="1 2">
    <name type="scientific">Mongoliibacter ruber</name>
    <dbReference type="NCBI Taxonomy" id="1750599"/>
    <lineage>
        <taxon>Bacteria</taxon>
        <taxon>Pseudomonadati</taxon>
        <taxon>Bacteroidota</taxon>
        <taxon>Cytophagia</taxon>
        <taxon>Cytophagales</taxon>
        <taxon>Cyclobacteriaceae</taxon>
        <taxon>Mongoliibacter</taxon>
    </lineage>
</organism>
<protein>
    <submittedName>
        <fullName evidence="1">Uncharacterized protein</fullName>
    </submittedName>
</protein>
<evidence type="ECO:0000313" key="1">
    <source>
        <dbReference type="EMBL" id="PRY90554.1"/>
    </source>
</evidence>
<evidence type="ECO:0000313" key="2">
    <source>
        <dbReference type="Proteomes" id="UP000238157"/>
    </source>
</evidence>
<name>A0A2T0WVE6_9BACT</name>
<gene>
    <name evidence="1" type="ORF">CLW00_101216</name>
</gene>
<proteinExistence type="predicted"/>
<dbReference type="AlphaFoldDB" id="A0A2T0WVE6"/>
<dbReference type="Proteomes" id="UP000238157">
    <property type="component" value="Unassembled WGS sequence"/>
</dbReference>
<keyword evidence="2" id="KW-1185">Reference proteome</keyword>
<dbReference type="RefSeq" id="WP_106131793.1">
    <property type="nucleotide sequence ID" value="NZ_PVTR01000001.1"/>
</dbReference>
<reference evidence="1 2" key="1">
    <citation type="submission" date="2018-03" db="EMBL/GenBank/DDBJ databases">
        <title>Genomic Encyclopedia of Archaeal and Bacterial Type Strains, Phase II (KMG-II): from individual species to whole genera.</title>
        <authorList>
            <person name="Goeker M."/>
        </authorList>
    </citation>
    <scope>NUCLEOTIDE SEQUENCE [LARGE SCALE GENOMIC DNA]</scope>
    <source>
        <strain evidence="1 2">DSM 27929</strain>
    </source>
</reference>